<dbReference type="PANTHER" id="PTHR24296">
    <property type="entry name" value="CYTOCHROME P450"/>
    <property type="match status" value="1"/>
</dbReference>
<feature type="binding site" description="axial binding residue" evidence="8">
    <location>
        <position position="475"/>
    </location>
    <ligand>
        <name>heme</name>
        <dbReference type="ChEBI" id="CHEBI:30413"/>
    </ligand>
    <ligandPart>
        <name>Fe</name>
        <dbReference type="ChEBI" id="CHEBI:18248"/>
    </ligandPart>
</feature>
<organism evidence="10 11">
    <name type="scientific">Corchorus olitorius</name>
    <dbReference type="NCBI Taxonomy" id="93759"/>
    <lineage>
        <taxon>Eukaryota</taxon>
        <taxon>Viridiplantae</taxon>
        <taxon>Streptophyta</taxon>
        <taxon>Embryophyta</taxon>
        <taxon>Tracheophyta</taxon>
        <taxon>Spermatophyta</taxon>
        <taxon>Magnoliopsida</taxon>
        <taxon>eudicotyledons</taxon>
        <taxon>Gunneridae</taxon>
        <taxon>Pentapetalae</taxon>
        <taxon>rosids</taxon>
        <taxon>malvids</taxon>
        <taxon>Malvales</taxon>
        <taxon>Malvaceae</taxon>
        <taxon>Grewioideae</taxon>
        <taxon>Apeibeae</taxon>
        <taxon>Corchorus</taxon>
    </lineage>
</organism>
<evidence type="ECO:0000256" key="4">
    <source>
        <dbReference type="ARBA" id="ARBA00022723"/>
    </source>
</evidence>
<comment type="cofactor">
    <cofactor evidence="1 8">
        <name>heme</name>
        <dbReference type="ChEBI" id="CHEBI:30413"/>
    </cofactor>
</comment>
<protein>
    <submittedName>
        <fullName evidence="10">Cytochrome P450</fullName>
    </submittedName>
</protein>
<keyword evidence="7" id="KW-0503">Monooxygenase</keyword>
<evidence type="ECO:0000256" key="9">
    <source>
        <dbReference type="SAM" id="Phobius"/>
    </source>
</evidence>
<gene>
    <name evidence="10" type="ORF">COLO4_18818</name>
</gene>
<reference evidence="11" key="1">
    <citation type="submission" date="2013-09" db="EMBL/GenBank/DDBJ databases">
        <title>Corchorus olitorius genome sequencing.</title>
        <authorList>
            <person name="Alam M."/>
            <person name="Haque M.S."/>
            <person name="Islam M.S."/>
            <person name="Emdad E.M."/>
            <person name="Islam M.M."/>
            <person name="Ahmed B."/>
            <person name="Halim A."/>
            <person name="Hossen Q.M.M."/>
            <person name="Hossain M.Z."/>
            <person name="Ahmed R."/>
            <person name="Khan M.M."/>
            <person name="Islam R."/>
            <person name="Rashid M.M."/>
            <person name="Khan S.A."/>
            <person name="Rahman M.S."/>
            <person name="Alam M."/>
            <person name="Yahiya A.S."/>
            <person name="Khan M.S."/>
            <person name="Azam M.S."/>
            <person name="Haque T."/>
            <person name="Lashkar M.Z.H."/>
            <person name="Akhand A.I."/>
            <person name="Morshed G."/>
            <person name="Roy S."/>
            <person name="Uddin K.S."/>
            <person name="Rabeya T."/>
            <person name="Hossain A.S."/>
            <person name="Chowdhury A."/>
            <person name="Snigdha A.R."/>
            <person name="Mortoza M.S."/>
            <person name="Matin S.A."/>
            <person name="Hoque S.M.E."/>
            <person name="Islam M.K."/>
            <person name="Roy D.K."/>
            <person name="Haider R."/>
            <person name="Moosa M.M."/>
            <person name="Elias S.M."/>
            <person name="Hasan A.M."/>
            <person name="Jahan S."/>
            <person name="Shafiuddin M."/>
            <person name="Mahmood N."/>
            <person name="Shommy N.S."/>
        </authorList>
    </citation>
    <scope>NUCLEOTIDE SEQUENCE [LARGE SCALE GENOMIC DNA]</scope>
    <source>
        <strain evidence="11">cv. O-4</strain>
    </source>
</reference>
<sequence>MTMRAVLLSSAVVLLVVSLFITSSTSFVLALVGPLTLVPIIFTALFLLLHVTELMSKEKRPPIAGLLLLLLLHFNRIYDYQTSLAKKLRTFRLIMPFRSEVFTADPANIEYILKTNFPNYGKGSHNYKVLEDLVGDGIVAVDGEKWRHQRKLASYEFSTRNLRVYSSAVFRGSAAKLVSQVTIMAAAEQAMDLQDMLMKSTLDSMFKVGFGVELNTLSGSDVFWNRFTKALDDAAAIVLRRYVDPLWRVKRFLNIGLEAALKRNIKIIDDAIFELIRCKREQMKSENLVREKEDLLSRFMMESEKDPINMTDKYLRDFIFSFMLAGKDTSSNTLTWFFYMLCKHPLVQDKVVNEVIEATQAKDKYICPDEFSSLMTEGALEKMQFLHAAITETLRLYPAVGSDSKMTVEDDILPDGYLVKKGDPVSYMPYAMGRMTYIWGEDAEEYRPERWLENGIFRPESPFKFTAFQGGPRICIGKEFAYRQMKILAAFLLYFFQFRLVDETKEATYKIAFSLHLAEGLKVYALPRAG</sequence>
<keyword evidence="6 8" id="KW-0408">Iron</keyword>
<dbReference type="GO" id="GO:0004497">
    <property type="term" value="F:monooxygenase activity"/>
    <property type="evidence" value="ECO:0007669"/>
    <property type="project" value="UniProtKB-KW"/>
</dbReference>
<name>A0A1R3J7S8_9ROSI</name>
<keyword evidence="9" id="KW-1133">Transmembrane helix</keyword>
<dbReference type="SUPFAM" id="SSF48264">
    <property type="entry name" value="Cytochrome P450"/>
    <property type="match status" value="1"/>
</dbReference>
<dbReference type="Pfam" id="PF00067">
    <property type="entry name" value="p450"/>
    <property type="match status" value="1"/>
</dbReference>
<keyword evidence="3 8" id="KW-0349">Heme</keyword>
<keyword evidence="11" id="KW-1185">Reference proteome</keyword>
<dbReference type="STRING" id="93759.A0A1R3J7S8"/>
<dbReference type="OrthoDB" id="1470350at2759"/>
<dbReference type="EMBL" id="AWUE01016505">
    <property type="protein sequence ID" value="OMO90888.1"/>
    <property type="molecule type" value="Genomic_DNA"/>
</dbReference>
<proteinExistence type="inferred from homology"/>
<dbReference type="GO" id="GO:0005506">
    <property type="term" value="F:iron ion binding"/>
    <property type="evidence" value="ECO:0007669"/>
    <property type="project" value="InterPro"/>
</dbReference>
<dbReference type="Proteomes" id="UP000187203">
    <property type="component" value="Unassembled WGS sequence"/>
</dbReference>
<dbReference type="PRINTS" id="PR00385">
    <property type="entry name" value="P450"/>
</dbReference>
<dbReference type="InterPro" id="IPR002403">
    <property type="entry name" value="Cyt_P450_E_grp-IV"/>
</dbReference>
<evidence type="ECO:0000256" key="5">
    <source>
        <dbReference type="ARBA" id="ARBA00023002"/>
    </source>
</evidence>
<keyword evidence="9" id="KW-0812">Transmembrane</keyword>
<keyword evidence="4 8" id="KW-0479">Metal-binding</keyword>
<evidence type="ECO:0000256" key="8">
    <source>
        <dbReference type="PIRSR" id="PIRSR602403-1"/>
    </source>
</evidence>
<evidence type="ECO:0000256" key="1">
    <source>
        <dbReference type="ARBA" id="ARBA00001971"/>
    </source>
</evidence>
<dbReference type="GO" id="GO:0020037">
    <property type="term" value="F:heme binding"/>
    <property type="evidence" value="ECO:0007669"/>
    <property type="project" value="InterPro"/>
</dbReference>
<dbReference type="PRINTS" id="PR00465">
    <property type="entry name" value="EP450IV"/>
</dbReference>
<keyword evidence="5" id="KW-0560">Oxidoreductase</keyword>
<dbReference type="InterPro" id="IPR036396">
    <property type="entry name" value="Cyt_P450_sf"/>
</dbReference>
<dbReference type="CDD" id="cd11064">
    <property type="entry name" value="CYP86A"/>
    <property type="match status" value="1"/>
</dbReference>
<evidence type="ECO:0000313" key="10">
    <source>
        <dbReference type="EMBL" id="OMO90888.1"/>
    </source>
</evidence>
<comment type="similarity">
    <text evidence="2">Belongs to the cytochrome P450 family.</text>
</comment>
<comment type="caution">
    <text evidence="10">The sequence shown here is derived from an EMBL/GenBank/DDBJ whole genome shotgun (WGS) entry which is preliminary data.</text>
</comment>
<evidence type="ECO:0000256" key="2">
    <source>
        <dbReference type="ARBA" id="ARBA00010617"/>
    </source>
</evidence>
<feature type="transmembrane region" description="Helical" evidence="9">
    <location>
        <begin position="29"/>
        <end position="49"/>
    </location>
</feature>
<dbReference type="GO" id="GO:0016705">
    <property type="term" value="F:oxidoreductase activity, acting on paired donors, with incorporation or reduction of molecular oxygen"/>
    <property type="evidence" value="ECO:0007669"/>
    <property type="project" value="InterPro"/>
</dbReference>
<evidence type="ECO:0000256" key="6">
    <source>
        <dbReference type="ARBA" id="ARBA00023004"/>
    </source>
</evidence>
<keyword evidence="9" id="KW-0472">Membrane</keyword>
<accession>A0A1R3J7S8</accession>
<evidence type="ECO:0000256" key="3">
    <source>
        <dbReference type="ARBA" id="ARBA00022617"/>
    </source>
</evidence>
<dbReference type="AlphaFoldDB" id="A0A1R3J7S8"/>
<dbReference type="InterPro" id="IPR001128">
    <property type="entry name" value="Cyt_P450"/>
</dbReference>
<evidence type="ECO:0000313" key="11">
    <source>
        <dbReference type="Proteomes" id="UP000187203"/>
    </source>
</evidence>
<dbReference type="Gene3D" id="1.10.630.10">
    <property type="entry name" value="Cytochrome P450"/>
    <property type="match status" value="1"/>
</dbReference>
<evidence type="ECO:0000256" key="7">
    <source>
        <dbReference type="ARBA" id="ARBA00023033"/>
    </source>
</evidence>
<feature type="transmembrane region" description="Helical" evidence="9">
    <location>
        <begin position="61"/>
        <end position="78"/>
    </location>
</feature>